<dbReference type="CDD" id="cd03220">
    <property type="entry name" value="ABC_KpsT_Wzt"/>
    <property type="match status" value="1"/>
</dbReference>
<organism evidence="6 7">
    <name type="scientific">Streptococcus gallinaceus</name>
    <dbReference type="NCBI Taxonomy" id="165758"/>
    <lineage>
        <taxon>Bacteria</taxon>
        <taxon>Bacillati</taxon>
        <taxon>Bacillota</taxon>
        <taxon>Bacilli</taxon>
        <taxon>Lactobacillales</taxon>
        <taxon>Streptococcaceae</taxon>
        <taxon>Streptococcus</taxon>
    </lineage>
</organism>
<accession>A0ABV2JJ68</accession>
<dbReference type="PROSITE" id="PS00211">
    <property type="entry name" value="ABC_TRANSPORTER_1"/>
    <property type="match status" value="1"/>
</dbReference>
<keyword evidence="2" id="KW-0813">Transport</keyword>
<evidence type="ECO:0000256" key="3">
    <source>
        <dbReference type="ARBA" id="ARBA00022741"/>
    </source>
</evidence>
<dbReference type="Gene3D" id="3.40.50.300">
    <property type="entry name" value="P-loop containing nucleotide triphosphate hydrolases"/>
    <property type="match status" value="1"/>
</dbReference>
<dbReference type="InterPro" id="IPR050683">
    <property type="entry name" value="Bact_Polysacc_Export_ATP-bd"/>
</dbReference>
<comment type="similarity">
    <text evidence="1">Belongs to the ABC transporter superfamily.</text>
</comment>
<evidence type="ECO:0000256" key="4">
    <source>
        <dbReference type="ARBA" id="ARBA00022840"/>
    </source>
</evidence>
<evidence type="ECO:0000313" key="6">
    <source>
        <dbReference type="EMBL" id="MET3643939.1"/>
    </source>
</evidence>
<dbReference type="InterPro" id="IPR003593">
    <property type="entry name" value="AAA+_ATPase"/>
</dbReference>
<dbReference type="InterPro" id="IPR015860">
    <property type="entry name" value="ABC_transpr_TagH-like"/>
</dbReference>
<dbReference type="Pfam" id="PF00005">
    <property type="entry name" value="ABC_tran"/>
    <property type="match status" value="1"/>
</dbReference>
<evidence type="ECO:0000259" key="5">
    <source>
        <dbReference type="PROSITE" id="PS50893"/>
    </source>
</evidence>
<dbReference type="InterPro" id="IPR017871">
    <property type="entry name" value="ABC_transporter-like_CS"/>
</dbReference>
<evidence type="ECO:0000313" key="7">
    <source>
        <dbReference type="Proteomes" id="UP001549055"/>
    </source>
</evidence>
<evidence type="ECO:0000256" key="2">
    <source>
        <dbReference type="ARBA" id="ARBA00022448"/>
    </source>
</evidence>
<dbReference type="Proteomes" id="UP001549055">
    <property type="component" value="Unassembled WGS sequence"/>
</dbReference>
<dbReference type="EMBL" id="JBEPMK010000002">
    <property type="protein sequence ID" value="MET3643939.1"/>
    <property type="molecule type" value="Genomic_DNA"/>
</dbReference>
<protein>
    <submittedName>
        <fullName evidence="6">ABC-2 type transport system ATP-binding protein</fullName>
    </submittedName>
</protein>
<keyword evidence="3" id="KW-0547">Nucleotide-binding</keyword>
<feature type="domain" description="ABC transporter" evidence="5">
    <location>
        <begin position="27"/>
        <end position="251"/>
    </location>
</feature>
<dbReference type="SUPFAM" id="SSF52540">
    <property type="entry name" value="P-loop containing nucleoside triphosphate hydrolases"/>
    <property type="match status" value="1"/>
</dbReference>
<gene>
    <name evidence="6" type="ORF">ABID27_000561</name>
</gene>
<reference evidence="6 7" key="1">
    <citation type="submission" date="2024-06" db="EMBL/GenBank/DDBJ databases">
        <title>Genomic Encyclopedia of Type Strains, Phase IV (KMG-IV): sequencing the most valuable type-strain genomes for metagenomic binning, comparative biology and taxonomic classification.</title>
        <authorList>
            <person name="Goeker M."/>
        </authorList>
    </citation>
    <scope>NUCLEOTIDE SEQUENCE [LARGE SCALE GENOMIC DNA]</scope>
    <source>
        <strain evidence="6 7">DSM 15349</strain>
    </source>
</reference>
<dbReference type="InterPro" id="IPR003439">
    <property type="entry name" value="ABC_transporter-like_ATP-bd"/>
</dbReference>
<keyword evidence="7" id="KW-1185">Reference proteome</keyword>
<dbReference type="GO" id="GO:0005524">
    <property type="term" value="F:ATP binding"/>
    <property type="evidence" value="ECO:0007669"/>
    <property type="project" value="UniProtKB-KW"/>
</dbReference>
<comment type="caution">
    <text evidence="6">The sequence shown here is derived from an EMBL/GenBank/DDBJ whole genome shotgun (WGS) entry which is preliminary data.</text>
</comment>
<dbReference type="RefSeq" id="WP_354280096.1">
    <property type="nucleotide sequence ID" value="NZ_JBEPMK010000002.1"/>
</dbReference>
<evidence type="ECO:0000256" key="1">
    <source>
        <dbReference type="ARBA" id="ARBA00005417"/>
    </source>
</evidence>
<proteinExistence type="inferred from homology"/>
<dbReference type="PANTHER" id="PTHR46743:SF2">
    <property type="entry name" value="TEICHOIC ACIDS EXPORT ATP-BINDING PROTEIN TAGH"/>
    <property type="match status" value="1"/>
</dbReference>
<dbReference type="PANTHER" id="PTHR46743">
    <property type="entry name" value="TEICHOIC ACIDS EXPORT ATP-BINDING PROTEIN TAGH"/>
    <property type="match status" value="1"/>
</dbReference>
<name>A0ABV2JJ68_9STRE</name>
<dbReference type="PROSITE" id="PS50893">
    <property type="entry name" value="ABC_TRANSPORTER_2"/>
    <property type="match status" value="1"/>
</dbReference>
<sequence length="410" mass="46342">MTDKNIAVKVDHVSKFFRLPTEQTYSLRTAMVNRFKGIKGYREQHVLKDISFEVEKGDFFGIVGRNGSGKSTLLKIISQIYEPEKGSVTIDGKLVSFIELGVGFNPELTGRENVYMNGAMLGFTTEEIDSMYDDIVEFAELKDFMNQKLKNYSSGMQVRLAFSVAIKAQGDILILDEVLAVGDEAFQRKCNDYFMERKKSGNTTILVTHDMGAVKKYCNKAVLIEHGLVKALGNPENVANQYSFDNTVPLHHENHETEEVVEEVEEEKARVENFQLQLLSPAQITPKDTIHFQIDYDVLEDIETYIALSLTDIDRNIWIYNDNSMDSKQSGSGHKTVHYTCSMPTVNDLKMKLEVTVRDQDGNMLAFSDATQMPIIFIARDDIAPDDLSALDSASGLIQRNGQWTFHNEK</sequence>
<dbReference type="InterPro" id="IPR027417">
    <property type="entry name" value="P-loop_NTPase"/>
</dbReference>
<dbReference type="SMART" id="SM00382">
    <property type="entry name" value="AAA"/>
    <property type="match status" value="1"/>
</dbReference>
<keyword evidence="4 6" id="KW-0067">ATP-binding</keyword>